<comment type="similarity">
    <text evidence="1">Belongs to the cytochrome b5 family. MAPR subfamily.</text>
</comment>
<dbReference type="Gene3D" id="3.10.120.10">
    <property type="entry name" value="Cytochrome b5-like heme/steroid binding domain"/>
    <property type="match status" value="1"/>
</dbReference>
<accession>A0ABR3GJZ0</accession>
<protein>
    <recommendedName>
        <fullName evidence="2">Cytochrome b5 heme-binding domain-containing protein</fullName>
    </recommendedName>
</protein>
<organism evidence="3 4">
    <name type="scientific">Discina gigas</name>
    <dbReference type="NCBI Taxonomy" id="1032678"/>
    <lineage>
        <taxon>Eukaryota</taxon>
        <taxon>Fungi</taxon>
        <taxon>Dikarya</taxon>
        <taxon>Ascomycota</taxon>
        <taxon>Pezizomycotina</taxon>
        <taxon>Pezizomycetes</taxon>
        <taxon>Pezizales</taxon>
        <taxon>Discinaceae</taxon>
        <taxon>Discina</taxon>
    </lineage>
</organism>
<dbReference type="Proteomes" id="UP001447188">
    <property type="component" value="Unassembled WGS sequence"/>
</dbReference>
<evidence type="ECO:0000313" key="4">
    <source>
        <dbReference type="Proteomes" id="UP001447188"/>
    </source>
</evidence>
<comment type="caution">
    <text evidence="3">The sequence shown here is derived from an EMBL/GenBank/DDBJ whole genome shotgun (WGS) entry which is preliminary data.</text>
</comment>
<dbReference type="InterPro" id="IPR050577">
    <property type="entry name" value="MAPR/NEUFC/NENF-like"/>
</dbReference>
<evidence type="ECO:0000259" key="2">
    <source>
        <dbReference type="SMART" id="SM01117"/>
    </source>
</evidence>
<reference evidence="3 4" key="1">
    <citation type="submission" date="2024-02" db="EMBL/GenBank/DDBJ databases">
        <title>Discinaceae phylogenomics.</title>
        <authorList>
            <person name="Dirks A.C."/>
            <person name="James T.Y."/>
        </authorList>
    </citation>
    <scope>NUCLEOTIDE SEQUENCE [LARGE SCALE GENOMIC DNA]</scope>
    <source>
        <strain evidence="3 4">ACD0624</strain>
    </source>
</reference>
<dbReference type="PANTHER" id="PTHR10281:SF115">
    <property type="entry name" value="BINDING PROTEIN, PUTATIVE (AFU_ORTHOLOGUE AFUA_4G06240)-RELATED"/>
    <property type="match status" value="1"/>
</dbReference>
<name>A0ABR3GJZ0_9PEZI</name>
<proteinExistence type="inferred from homology"/>
<evidence type="ECO:0000313" key="3">
    <source>
        <dbReference type="EMBL" id="KAL0635861.1"/>
    </source>
</evidence>
<feature type="domain" description="Cytochrome b5 heme-binding" evidence="2">
    <location>
        <begin position="25"/>
        <end position="118"/>
    </location>
</feature>
<dbReference type="PANTHER" id="PTHR10281">
    <property type="entry name" value="MEMBRANE-ASSOCIATED PROGESTERONE RECEPTOR COMPONENT-RELATED"/>
    <property type="match status" value="1"/>
</dbReference>
<dbReference type="Pfam" id="PF00173">
    <property type="entry name" value="Cyt-b5"/>
    <property type="match status" value="1"/>
</dbReference>
<dbReference type="InterPro" id="IPR036400">
    <property type="entry name" value="Cyt_B5-like_heme/steroid_sf"/>
</dbReference>
<gene>
    <name evidence="3" type="ORF">Q9L58_005203</name>
</gene>
<keyword evidence="4" id="KW-1185">Reference proteome</keyword>
<dbReference type="InterPro" id="IPR001199">
    <property type="entry name" value="Cyt_B5-like_heme/steroid-bd"/>
</dbReference>
<evidence type="ECO:0000256" key="1">
    <source>
        <dbReference type="ARBA" id="ARBA00038357"/>
    </source>
</evidence>
<sequence length="118" mass="12871">MSTPEVRNFEPKEAVNLLPPKTDPITVAELAKCDGTGPLTYVAIKRVVFDVSGNSSYAVGGSYHVFAGKDASRALAMSSVKPEDVAPEWEDLSDKEKGVLDDWFSFFAKRYNKVGLVV</sequence>
<dbReference type="SMART" id="SM01117">
    <property type="entry name" value="Cyt-b5"/>
    <property type="match status" value="1"/>
</dbReference>
<dbReference type="EMBL" id="JBBBZM010000061">
    <property type="protein sequence ID" value="KAL0635861.1"/>
    <property type="molecule type" value="Genomic_DNA"/>
</dbReference>
<dbReference type="SUPFAM" id="SSF55856">
    <property type="entry name" value="Cytochrome b5-like heme/steroid binding domain"/>
    <property type="match status" value="1"/>
</dbReference>